<sequence length="273" mass="31177">MAPSWLTLKTFKNIGVFYLGRYPLINACLILLILGERAPADKNVPPFHPNVLYGFIVCMVLFGMGMSYEIKRLECAMAFVAQIALMTYSLYTNEKLNYTSWLENRMISRSIGLAGIFIIYAFLTSQKKSRRLQKIGEGCLAVFTMTSMFILVNSNEDRDLFLKKIPFQNASLYFLVTVMGACVMIYINGGIFLTDASQAMMCINFALVLCIYGDINFWVNRRGVPYWIQIKMIIDDITISIGLFVMAFANIYWKHRLPKADSSGNLYNHEKQN</sequence>
<dbReference type="PANTHER" id="PTHR31034">
    <property type="entry name" value="TRANSMEMBRANE PROTEIN 101"/>
    <property type="match status" value="1"/>
</dbReference>
<keyword evidence="1" id="KW-0472">Membrane</keyword>
<evidence type="ECO:0000256" key="1">
    <source>
        <dbReference type="SAM" id="Phobius"/>
    </source>
</evidence>
<feature type="transmembrane region" description="Helical" evidence="1">
    <location>
        <begin position="47"/>
        <end position="66"/>
    </location>
</feature>
<dbReference type="AlphaFoldDB" id="A0A7J7KAX1"/>
<reference evidence="2" key="1">
    <citation type="submission" date="2020-06" db="EMBL/GenBank/DDBJ databases">
        <title>Draft genome of Bugula neritina, a colonial animal packing powerful symbionts and potential medicines.</title>
        <authorList>
            <person name="Rayko M."/>
        </authorList>
    </citation>
    <scope>NUCLEOTIDE SEQUENCE [LARGE SCALE GENOMIC DNA]</scope>
    <source>
        <strain evidence="2">Kwan_BN1</strain>
    </source>
</reference>
<feature type="transmembrane region" description="Helical" evidence="1">
    <location>
        <begin position="232"/>
        <end position="253"/>
    </location>
</feature>
<comment type="caution">
    <text evidence="2">The sequence shown here is derived from an EMBL/GenBank/DDBJ whole genome shotgun (WGS) entry which is preliminary data.</text>
</comment>
<proteinExistence type="predicted"/>
<dbReference type="EMBL" id="VXIV02000828">
    <property type="protein sequence ID" value="KAF6035802.1"/>
    <property type="molecule type" value="Genomic_DNA"/>
</dbReference>
<evidence type="ECO:0000313" key="3">
    <source>
        <dbReference type="Proteomes" id="UP000593567"/>
    </source>
</evidence>
<feature type="transmembrane region" description="Helical" evidence="1">
    <location>
        <begin position="73"/>
        <end position="91"/>
    </location>
</feature>
<keyword evidence="1" id="KW-1133">Transmembrane helix</keyword>
<dbReference type="GO" id="GO:0043123">
    <property type="term" value="P:positive regulation of canonical NF-kappaB signal transduction"/>
    <property type="evidence" value="ECO:0007669"/>
    <property type="project" value="TreeGrafter"/>
</dbReference>
<feature type="transmembrane region" description="Helical" evidence="1">
    <location>
        <begin position="135"/>
        <end position="152"/>
    </location>
</feature>
<keyword evidence="1" id="KW-0812">Transmembrane</keyword>
<gene>
    <name evidence="2" type="ORF">EB796_005903</name>
</gene>
<dbReference type="InterPro" id="IPR029371">
    <property type="entry name" value="TMEM101"/>
</dbReference>
<organism evidence="2 3">
    <name type="scientific">Bugula neritina</name>
    <name type="common">Brown bryozoan</name>
    <name type="synonym">Sertularia neritina</name>
    <dbReference type="NCBI Taxonomy" id="10212"/>
    <lineage>
        <taxon>Eukaryota</taxon>
        <taxon>Metazoa</taxon>
        <taxon>Spiralia</taxon>
        <taxon>Lophotrochozoa</taxon>
        <taxon>Bryozoa</taxon>
        <taxon>Gymnolaemata</taxon>
        <taxon>Cheilostomatida</taxon>
        <taxon>Flustrina</taxon>
        <taxon>Buguloidea</taxon>
        <taxon>Bugulidae</taxon>
        <taxon>Bugula</taxon>
    </lineage>
</organism>
<dbReference type="Pfam" id="PF15111">
    <property type="entry name" value="TMEM101"/>
    <property type="match status" value="1"/>
</dbReference>
<accession>A0A7J7KAX1</accession>
<evidence type="ECO:0000313" key="2">
    <source>
        <dbReference type="EMBL" id="KAF6035802.1"/>
    </source>
</evidence>
<name>A0A7J7KAX1_BUGNE</name>
<dbReference type="OrthoDB" id="6082754at2759"/>
<keyword evidence="3" id="KW-1185">Reference proteome</keyword>
<feature type="transmembrane region" description="Helical" evidence="1">
    <location>
        <begin position="172"/>
        <end position="194"/>
    </location>
</feature>
<feature type="transmembrane region" description="Helical" evidence="1">
    <location>
        <begin position="106"/>
        <end position="123"/>
    </location>
</feature>
<dbReference type="PANTHER" id="PTHR31034:SF2">
    <property type="entry name" value="TRANSMEMBRANE PROTEIN 101"/>
    <property type="match status" value="1"/>
</dbReference>
<dbReference type="Proteomes" id="UP000593567">
    <property type="component" value="Unassembled WGS sequence"/>
</dbReference>
<feature type="transmembrane region" description="Helical" evidence="1">
    <location>
        <begin position="201"/>
        <end position="220"/>
    </location>
</feature>
<protein>
    <submittedName>
        <fullName evidence="2">TMEM101</fullName>
    </submittedName>
</protein>
<feature type="transmembrane region" description="Helical" evidence="1">
    <location>
        <begin position="16"/>
        <end position="35"/>
    </location>
</feature>